<evidence type="ECO:0000313" key="2">
    <source>
        <dbReference type="Proteomes" id="UP000017127"/>
    </source>
</evidence>
<dbReference type="AlphaFoldDB" id="U7QC99"/>
<comment type="caution">
    <text evidence="1">The sequence shown here is derived from an EMBL/GenBank/DDBJ whole genome shotgun (WGS) entry which is preliminary data.</text>
</comment>
<sequence>MGRDWGWILRSLSSVFPDLEGVVFGILRDVKLIIGSLYLLQKSDI</sequence>
<dbReference type="EMBL" id="AUZM01000058">
    <property type="protein sequence ID" value="ERT05433.1"/>
    <property type="molecule type" value="Genomic_DNA"/>
</dbReference>
<organism evidence="1 2">
    <name type="scientific">Lyngbya aestuarii BL J</name>
    <dbReference type="NCBI Taxonomy" id="1348334"/>
    <lineage>
        <taxon>Bacteria</taxon>
        <taxon>Bacillati</taxon>
        <taxon>Cyanobacteriota</taxon>
        <taxon>Cyanophyceae</taxon>
        <taxon>Oscillatoriophycideae</taxon>
        <taxon>Oscillatoriales</taxon>
        <taxon>Microcoleaceae</taxon>
        <taxon>Lyngbya</taxon>
    </lineage>
</organism>
<reference evidence="1 2" key="1">
    <citation type="journal article" date="2013" name="Front. Microbiol.">
        <title>Comparative genomic analyses of the cyanobacterium, Lyngbya aestuarii BL J, a powerful hydrogen producer.</title>
        <authorList>
            <person name="Kothari A."/>
            <person name="Vaughn M."/>
            <person name="Garcia-Pichel F."/>
        </authorList>
    </citation>
    <scope>NUCLEOTIDE SEQUENCE [LARGE SCALE GENOMIC DNA]</scope>
    <source>
        <strain evidence="1 2">BL J</strain>
    </source>
</reference>
<accession>U7QC99</accession>
<gene>
    <name evidence="1" type="ORF">M595_4613</name>
</gene>
<dbReference type="Proteomes" id="UP000017127">
    <property type="component" value="Unassembled WGS sequence"/>
</dbReference>
<keyword evidence="2" id="KW-1185">Reference proteome</keyword>
<protein>
    <submittedName>
        <fullName evidence="1">Uncharacterized protein</fullName>
    </submittedName>
</protein>
<proteinExistence type="predicted"/>
<name>U7QC99_9CYAN</name>
<evidence type="ECO:0000313" key="1">
    <source>
        <dbReference type="EMBL" id="ERT05433.1"/>
    </source>
</evidence>